<evidence type="ECO:0000256" key="6">
    <source>
        <dbReference type="ARBA" id="ARBA00022806"/>
    </source>
</evidence>
<dbReference type="CDD" id="cd18791">
    <property type="entry name" value="SF2_C_RHA"/>
    <property type="match status" value="1"/>
</dbReference>
<dbReference type="GO" id="GO:0071013">
    <property type="term" value="C:catalytic step 2 spliceosome"/>
    <property type="evidence" value="ECO:0007669"/>
    <property type="project" value="TreeGrafter"/>
</dbReference>
<dbReference type="PROSITE" id="PS51192">
    <property type="entry name" value="HELICASE_ATP_BIND_1"/>
    <property type="match status" value="1"/>
</dbReference>
<dbReference type="GO" id="GO:0005684">
    <property type="term" value="C:U2-type spliceosomal complex"/>
    <property type="evidence" value="ECO:0007669"/>
    <property type="project" value="UniProtKB-ARBA"/>
</dbReference>
<dbReference type="Pfam" id="PF00270">
    <property type="entry name" value="DEAD"/>
    <property type="match status" value="1"/>
</dbReference>
<dbReference type="GO" id="GO:0006397">
    <property type="term" value="P:mRNA processing"/>
    <property type="evidence" value="ECO:0007669"/>
    <property type="project" value="UniProtKB-KW"/>
</dbReference>
<dbReference type="InterPro" id="IPR027417">
    <property type="entry name" value="P-loop_NTPase"/>
</dbReference>
<comment type="catalytic activity">
    <reaction evidence="9">
        <text>ATP + H2O = ADP + phosphate + H(+)</text>
        <dbReference type="Rhea" id="RHEA:13065"/>
        <dbReference type="ChEBI" id="CHEBI:15377"/>
        <dbReference type="ChEBI" id="CHEBI:15378"/>
        <dbReference type="ChEBI" id="CHEBI:30616"/>
        <dbReference type="ChEBI" id="CHEBI:43474"/>
        <dbReference type="ChEBI" id="CHEBI:456216"/>
        <dbReference type="EC" id="3.6.4.13"/>
    </reaction>
</comment>
<evidence type="ECO:0000256" key="4">
    <source>
        <dbReference type="ARBA" id="ARBA00022741"/>
    </source>
</evidence>
<dbReference type="EMBL" id="NBSH01000002">
    <property type="protein sequence ID" value="ORX39741.1"/>
    <property type="molecule type" value="Genomic_DNA"/>
</dbReference>
<dbReference type="InterPro" id="IPR007502">
    <property type="entry name" value="Helicase-assoc_dom"/>
</dbReference>
<gene>
    <name evidence="13" type="ORF">BD324DRAFT_614806</name>
</gene>
<dbReference type="SMART" id="SM00487">
    <property type="entry name" value="DEXDc"/>
    <property type="match status" value="1"/>
</dbReference>
<dbReference type="Pfam" id="PF04408">
    <property type="entry name" value="WHD_HA2"/>
    <property type="match status" value="1"/>
</dbReference>
<dbReference type="AlphaFoldDB" id="A0A1Y1UNX3"/>
<dbReference type="InterPro" id="IPR011709">
    <property type="entry name" value="DEAD-box_helicase_OB_fold"/>
</dbReference>
<evidence type="ECO:0000256" key="8">
    <source>
        <dbReference type="ARBA" id="ARBA00023187"/>
    </source>
</evidence>
<evidence type="ECO:0000259" key="12">
    <source>
        <dbReference type="PROSITE" id="PS51194"/>
    </source>
</evidence>
<dbReference type="FunFam" id="3.40.50.300:FF:000007">
    <property type="entry name" value="Pre-mRNA-splicing factor ATP-dependent RNA helicase"/>
    <property type="match status" value="1"/>
</dbReference>
<dbReference type="Gene3D" id="1.20.120.1080">
    <property type="match status" value="1"/>
</dbReference>
<dbReference type="InParanoid" id="A0A1Y1UNX3"/>
<organism evidence="13 14">
    <name type="scientific">Kockovaella imperatae</name>
    <dbReference type="NCBI Taxonomy" id="4999"/>
    <lineage>
        <taxon>Eukaryota</taxon>
        <taxon>Fungi</taxon>
        <taxon>Dikarya</taxon>
        <taxon>Basidiomycota</taxon>
        <taxon>Agaricomycotina</taxon>
        <taxon>Tremellomycetes</taxon>
        <taxon>Tremellales</taxon>
        <taxon>Cuniculitremaceae</taxon>
        <taxon>Kockovaella</taxon>
    </lineage>
</organism>
<evidence type="ECO:0000259" key="11">
    <source>
        <dbReference type="PROSITE" id="PS51192"/>
    </source>
</evidence>
<evidence type="ECO:0000256" key="7">
    <source>
        <dbReference type="ARBA" id="ARBA00022840"/>
    </source>
</evidence>
<dbReference type="PROSITE" id="PS51194">
    <property type="entry name" value="HELICASE_CTER"/>
    <property type="match status" value="1"/>
</dbReference>
<comment type="caution">
    <text evidence="13">The sequence shown here is derived from an EMBL/GenBank/DDBJ whole genome shotgun (WGS) entry which is preliminary data.</text>
</comment>
<dbReference type="GO" id="GO:0008380">
    <property type="term" value="P:RNA splicing"/>
    <property type="evidence" value="ECO:0007669"/>
    <property type="project" value="UniProtKB-KW"/>
</dbReference>
<feature type="domain" description="Helicase ATP-binding" evidence="11">
    <location>
        <begin position="56"/>
        <end position="221"/>
    </location>
</feature>
<dbReference type="Pfam" id="PF21010">
    <property type="entry name" value="HA2_C"/>
    <property type="match status" value="1"/>
</dbReference>
<dbReference type="InterPro" id="IPR014001">
    <property type="entry name" value="Helicase_ATP-bd"/>
</dbReference>
<dbReference type="OrthoDB" id="10253254at2759"/>
<keyword evidence="5 13" id="KW-0378">Hydrolase</keyword>
<dbReference type="EC" id="3.6.4.13" evidence="2"/>
<evidence type="ECO:0000313" key="14">
    <source>
        <dbReference type="Proteomes" id="UP000193218"/>
    </source>
</evidence>
<keyword evidence="14" id="KW-1185">Reference proteome</keyword>
<evidence type="ECO:0000256" key="1">
    <source>
        <dbReference type="ARBA" id="ARBA00008792"/>
    </source>
</evidence>
<dbReference type="GO" id="GO:0003724">
    <property type="term" value="F:RNA helicase activity"/>
    <property type="evidence" value="ECO:0007669"/>
    <property type="project" value="UniProtKB-EC"/>
</dbReference>
<keyword evidence="6" id="KW-0347">Helicase</keyword>
<protein>
    <recommendedName>
        <fullName evidence="2">RNA helicase</fullName>
        <ecNumber evidence="2">3.6.4.13</ecNumber>
    </recommendedName>
</protein>
<reference evidence="13 14" key="1">
    <citation type="submission" date="2017-03" db="EMBL/GenBank/DDBJ databases">
        <title>Widespread Adenine N6-methylation of Active Genes in Fungi.</title>
        <authorList>
            <consortium name="DOE Joint Genome Institute"/>
            <person name="Mondo S.J."/>
            <person name="Dannebaum R.O."/>
            <person name="Kuo R.C."/>
            <person name="Louie K.B."/>
            <person name="Bewick A.J."/>
            <person name="Labutti K."/>
            <person name="Haridas S."/>
            <person name="Kuo A."/>
            <person name="Salamov A."/>
            <person name="Ahrendt S.R."/>
            <person name="Lau R."/>
            <person name="Bowen B.P."/>
            <person name="Lipzen A."/>
            <person name="Sullivan W."/>
            <person name="Andreopoulos W.B."/>
            <person name="Clum A."/>
            <person name="Lindquist E."/>
            <person name="Daum C."/>
            <person name="Northen T.R."/>
            <person name="Ramamoorthy G."/>
            <person name="Schmitz R.J."/>
            <person name="Gryganskyi A."/>
            <person name="Culley D."/>
            <person name="Magnuson J."/>
            <person name="James T.Y."/>
            <person name="O'Malley M.A."/>
            <person name="Stajich J.E."/>
            <person name="Spatafora J.W."/>
            <person name="Visel A."/>
            <person name="Grigoriev I.V."/>
        </authorList>
    </citation>
    <scope>NUCLEOTIDE SEQUENCE [LARGE SCALE GENOMIC DNA]</scope>
    <source>
        <strain evidence="13 14">NRRL Y-17943</strain>
    </source>
</reference>
<keyword evidence="3" id="KW-0507">mRNA processing</keyword>
<dbReference type="FunFam" id="3.40.50.300:FF:000578">
    <property type="entry name" value="probable ATP-dependent RNA helicase DHX35"/>
    <property type="match status" value="1"/>
</dbReference>
<dbReference type="Pfam" id="PF00271">
    <property type="entry name" value="Helicase_C"/>
    <property type="match status" value="1"/>
</dbReference>
<dbReference type="FunFam" id="1.20.120.1080:FF:000001">
    <property type="entry name" value="Pre-mRNA-splicing factor ATP-dependent RNA helicase"/>
    <property type="match status" value="1"/>
</dbReference>
<dbReference type="GO" id="GO:0003723">
    <property type="term" value="F:RNA binding"/>
    <property type="evidence" value="ECO:0007669"/>
    <property type="project" value="TreeGrafter"/>
</dbReference>
<dbReference type="PANTHER" id="PTHR18934">
    <property type="entry name" value="ATP-DEPENDENT RNA HELICASE"/>
    <property type="match status" value="1"/>
</dbReference>
<dbReference type="SMART" id="SM00490">
    <property type="entry name" value="HELICc"/>
    <property type="match status" value="1"/>
</dbReference>
<dbReference type="GeneID" id="33556456"/>
<dbReference type="SUPFAM" id="SSF52540">
    <property type="entry name" value="P-loop containing nucleoside triphosphate hydrolases"/>
    <property type="match status" value="1"/>
</dbReference>
<dbReference type="RefSeq" id="XP_021873526.1">
    <property type="nucleotide sequence ID" value="XM_022014648.1"/>
</dbReference>
<feature type="region of interest" description="Disordered" evidence="10">
    <location>
        <begin position="1"/>
        <end position="21"/>
    </location>
</feature>
<dbReference type="STRING" id="4999.A0A1Y1UNX3"/>
<evidence type="ECO:0000256" key="9">
    <source>
        <dbReference type="ARBA" id="ARBA00047984"/>
    </source>
</evidence>
<dbReference type="InterPro" id="IPR001650">
    <property type="entry name" value="Helicase_C-like"/>
</dbReference>
<dbReference type="PANTHER" id="PTHR18934:SF136">
    <property type="entry name" value="ATP-DEPENDENT RNA HELICASE DHX35-RELATED"/>
    <property type="match status" value="1"/>
</dbReference>
<keyword evidence="4" id="KW-0547">Nucleotide-binding</keyword>
<evidence type="ECO:0000256" key="10">
    <source>
        <dbReference type="SAM" id="MobiDB-lite"/>
    </source>
</evidence>
<dbReference type="SMART" id="SM00847">
    <property type="entry name" value="HA2"/>
    <property type="match status" value="1"/>
</dbReference>
<name>A0A1Y1UNX3_9TREE</name>
<dbReference type="GO" id="GO:0005524">
    <property type="term" value="F:ATP binding"/>
    <property type="evidence" value="ECO:0007669"/>
    <property type="project" value="UniProtKB-KW"/>
</dbReference>
<keyword evidence="7" id="KW-0067">ATP-binding</keyword>
<dbReference type="Gene3D" id="3.40.50.300">
    <property type="entry name" value="P-loop containing nucleotide triphosphate hydrolases"/>
    <property type="match status" value="2"/>
</dbReference>
<comment type="similarity">
    <text evidence="1">Belongs to the DEAD box helicase family. DEAH subfamily.</text>
</comment>
<dbReference type="InterPro" id="IPR011545">
    <property type="entry name" value="DEAD/DEAH_box_helicase_dom"/>
</dbReference>
<dbReference type="Pfam" id="PF07717">
    <property type="entry name" value="OB_NTP_bind"/>
    <property type="match status" value="1"/>
</dbReference>
<proteinExistence type="inferred from homology"/>
<evidence type="ECO:0000256" key="2">
    <source>
        <dbReference type="ARBA" id="ARBA00012552"/>
    </source>
</evidence>
<sequence>MPQFWKPGTAAPGSSLDRETESEGSIVPSASAAISHLSLEAQRQRLPIYKHREKLLWCVEKYRTVIVVGQTGCGKSTQIPQYLHEAGWTNQNHVVACTQPRRVAATTVATRVAEEVGSVLGDEVGYSIRFEDLWSPERTKIKYMTDGMLFRETMVDPLLSRYSVIMIDEAHERGAYTDLLLGLVKKIMRKRPELRVIISSATIEAEDFMEYFNSNADGSDRSEDDAIIVSLEGRMFPVEVCYLREPTADYVHTAIDTIFDIHLKEPAGDVLVFLTGREEIDQALQNIADRLQTLPKAAPKMLALPLYATLPVEEQEIIFEAPPRDTRKVILATNIAEASVTIDGIKYVVDSGFVKIKTFNPRNSMDVLTVTPCSLASANQRAGRAGRTSAGKCFRLYPPSMLPTRNSGSQMPITTPPELTRSDISLYILQLKALGIDNLAKFDFMSPPPSDMMIRALEFLYSLNAIDDEGRLTRPMGARMAEVPVDPMMAAILLNSHEMKCSEEMLTIAAMTQVQNVFVIPEGGMKATMAELERRKFTAEEGDHLTLLNVYNAFVRLGMRDKQWCGNHRINHKALSRAVSIRKQLKKYLERFGIKSSSCEGDAKKLRRCLVTGYFKNAARMMPDGTYRSAREGATLHVHPSSVMFTRQPSTGWVIFHEVIETSKSFMRDLTVIEEEWLVDLAPHYYKFKGGGIKKH</sequence>
<dbReference type="GO" id="GO:0016787">
    <property type="term" value="F:hydrolase activity"/>
    <property type="evidence" value="ECO:0007669"/>
    <property type="project" value="UniProtKB-KW"/>
</dbReference>
<accession>A0A1Y1UNX3</accession>
<keyword evidence="8" id="KW-0508">mRNA splicing</keyword>
<evidence type="ECO:0000313" key="13">
    <source>
        <dbReference type="EMBL" id="ORX39741.1"/>
    </source>
</evidence>
<evidence type="ECO:0000256" key="3">
    <source>
        <dbReference type="ARBA" id="ARBA00022664"/>
    </source>
</evidence>
<dbReference type="PROSITE" id="PS00690">
    <property type="entry name" value="DEAH_ATP_HELICASE"/>
    <property type="match status" value="1"/>
</dbReference>
<evidence type="ECO:0000256" key="5">
    <source>
        <dbReference type="ARBA" id="ARBA00022801"/>
    </source>
</evidence>
<dbReference type="InterPro" id="IPR002464">
    <property type="entry name" value="DNA/RNA_helicase_DEAH_CS"/>
</dbReference>
<dbReference type="Proteomes" id="UP000193218">
    <property type="component" value="Unassembled WGS sequence"/>
</dbReference>
<feature type="domain" description="Helicase C-terminal" evidence="12">
    <location>
        <begin position="254"/>
        <end position="435"/>
    </location>
</feature>
<dbReference type="InterPro" id="IPR048333">
    <property type="entry name" value="HA2_WH"/>
</dbReference>